<dbReference type="FunFam" id="3.10.450.40:FF:000025">
    <property type="entry name" value="Primary amine oxidase"/>
    <property type="match status" value="1"/>
</dbReference>
<dbReference type="GO" id="GO:0009308">
    <property type="term" value="P:amine metabolic process"/>
    <property type="evidence" value="ECO:0007669"/>
    <property type="project" value="UniProtKB-UniRule"/>
</dbReference>
<reference evidence="22 23" key="1">
    <citation type="submission" date="2013-04" db="EMBL/GenBank/DDBJ databases">
        <authorList>
            <person name="Weinstock G."/>
            <person name="Sodergren E."/>
            <person name="Lobos E.A."/>
            <person name="Fulton L."/>
            <person name="Fulton R."/>
            <person name="Courtney L."/>
            <person name="Fronick C."/>
            <person name="O'Laughlin M."/>
            <person name="Godfrey J."/>
            <person name="Wilson R.M."/>
            <person name="Miner T."/>
            <person name="Farmer C."/>
            <person name="Delehaunty K."/>
            <person name="Cordes M."/>
            <person name="Minx P."/>
            <person name="Tomlinson C."/>
            <person name="Chen J."/>
            <person name="Wollam A."/>
            <person name="Pepin K.H."/>
            <person name="Palsikar V.B."/>
            <person name="Zhang X."/>
            <person name="Suruliraj S."/>
            <person name="Perna N.T."/>
            <person name="Plunkett G."/>
            <person name="Warren W."/>
            <person name="Mitreva M."/>
            <person name="Mardis E.R."/>
            <person name="Wilson R.K."/>
        </authorList>
    </citation>
    <scope>NUCLEOTIDE SEQUENCE [LARGE SCALE GENOMIC DNA]</scope>
    <source>
        <strain evidence="22 23">DSM 4568</strain>
    </source>
</reference>
<dbReference type="Gene3D" id="3.30.457.10">
    <property type="entry name" value="Copper amine oxidase-like, N-terminal domain"/>
    <property type="match status" value="1"/>
</dbReference>
<evidence type="ECO:0000256" key="7">
    <source>
        <dbReference type="ARBA" id="ARBA00022723"/>
    </source>
</evidence>
<protein>
    <recommendedName>
        <fullName evidence="17">Amine oxidase</fullName>
        <ecNumber evidence="17">1.4.3.-</ecNumber>
    </recommendedName>
</protein>
<gene>
    <name evidence="22" type="ORF">HMPREF0201_02307</name>
</gene>
<dbReference type="EC" id="1.4.3.-" evidence="17"/>
<evidence type="ECO:0000313" key="23">
    <source>
        <dbReference type="Proteomes" id="UP000014585"/>
    </source>
</evidence>
<dbReference type="PATRIC" id="fig|566551.4.peg.2124"/>
<keyword evidence="12 17" id="KW-0186">Copper</keyword>
<organism evidence="22 23">
    <name type="scientific">Cedecea davisae DSM 4568</name>
    <dbReference type="NCBI Taxonomy" id="566551"/>
    <lineage>
        <taxon>Bacteria</taxon>
        <taxon>Pseudomonadati</taxon>
        <taxon>Pseudomonadota</taxon>
        <taxon>Gammaproteobacteria</taxon>
        <taxon>Enterobacterales</taxon>
        <taxon>Enterobacteriaceae</taxon>
        <taxon>Cedecea</taxon>
    </lineage>
</organism>
<dbReference type="SUPFAM" id="SSF55383">
    <property type="entry name" value="Copper amine oxidase, domain N"/>
    <property type="match status" value="1"/>
</dbReference>
<keyword evidence="7 17" id="KW-0479">Metal-binding</keyword>
<dbReference type="EMBL" id="ATDT01000021">
    <property type="protein sequence ID" value="EPF16561.1"/>
    <property type="molecule type" value="Genomic_DNA"/>
</dbReference>
<dbReference type="InterPro" id="IPR049948">
    <property type="entry name" value="Cu_Am_ox_TPQ-bd"/>
</dbReference>
<dbReference type="Proteomes" id="UP000014585">
    <property type="component" value="Unassembled WGS sequence"/>
</dbReference>
<feature type="domain" description="Copper amine oxidase N2-terminal" evidence="19">
    <location>
        <begin position="145"/>
        <end position="230"/>
    </location>
</feature>
<dbReference type="GO" id="GO:0008131">
    <property type="term" value="F:primary methylamine oxidase activity"/>
    <property type="evidence" value="ECO:0007669"/>
    <property type="project" value="UniProtKB-EC"/>
</dbReference>
<evidence type="ECO:0000256" key="13">
    <source>
        <dbReference type="ARBA" id="ARBA00023211"/>
    </source>
</evidence>
<name>S3IVE9_9ENTR</name>
<evidence type="ECO:0000256" key="6">
    <source>
        <dbReference type="ARBA" id="ARBA00011738"/>
    </source>
</evidence>
<evidence type="ECO:0000313" key="22">
    <source>
        <dbReference type="EMBL" id="EPF16561.1"/>
    </source>
</evidence>
<dbReference type="Pfam" id="PF02728">
    <property type="entry name" value="Cu_amine_oxidN3"/>
    <property type="match status" value="1"/>
</dbReference>
<accession>S3IVE9</accession>
<dbReference type="Gene3D" id="3.10.450.40">
    <property type="match status" value="2"/>
</dbReference>
<evidence type="ECO:0000256" key="12">
    <source>
        <dbReference type="ARBA" id="ARBA00023008"/>
    </source>
</evidence>
<dbReference type="GO" id="GO:0042597">
    <property type="term" value="C:periplasmic space"/>
    <property type="evidence" value="ECO:0007669"/>
    <property type="project" value="UniProtKB-SubCell"/>
</dbReference>
<dbReference type="SUPFAM" id="SSF54416">
    <property type="entry name" value="Amine oxidase N-terminal region"/>
    <property type="match status" value="2"/>
</dbReference>
<dbReference type="InterPro" id="IPR049947">
    <property type="entry name" value="Cu_Am_Ox_Cu-bd"/>
</dbReference>
<evidence type="ECO:0000256" key="1">
    <source>
        <dbReference type="ARBA" id="ARBA00001913"/>
    </source>
</evidence>
<evidence type="ECO:0000259" key="20">
    <source>
        <dbReference type="Pfam" id="PF02728"/>
    </source>
</evidence>
<comment type="PTM">
    <text evidence="16 17">Topaquinone (TPQ) is generated by copper-dependent autoxidation of a specific tyrosyl residue.</text>
</comment>
<dbReference type="PANTHER" id="PTHR10638">
    <property type="entry name" value="COPPER AMINE OXIDASE"/>
    <property type="match status" value="1"/>
</dbReference>
<comment type="similarity">
    <text evidence="5 17">Belongs to the copper/topaquinone oxidase family.</text>
</comment>
<dbReference type="GO" id="GO:0048038">
    <property type="term" value="F:quinone binding"/>
    <property type="evidence" value="ECO:0007669"/>
    <property type="project" value="InterPro"/>
</dbReference>
<dbReference type="Pfam" id="PF07833">
    <property type="entry name" value="Cu_amine_oxidN1"/>
    <property type="match status" value="1"/>
</dbReference>
<feature type="domain" description="Copper amine oxidase catalytic" evidence="18">
    <location>
        <begin position="358"/>
        <end position="771"/>
    </location>
</feature>
<dbReference type="NCBIfam" id="NF011285">
    <property type="entry name" value="PRK14696.1"/>
    <property type="match status" value="1"/>
</dbReference>
<dbReference type="Pfam" id="PF01179">
    <property type="entry name" value="Cu_amine_oxid"/>
    <property type="match status" value="1"/>
</dbReference>
<comment type="cofactor">
    <cofactor evidence="1">
        <name>Ca(2+)</name>
        <dbReference type="ChEBI" id="CHEBI:29108"/>
    </cofactor>
</comment>
<dbReference type="Gene3D" id="2.70.98.20">
    <property type="entry name" value="Copper amine oxidase, catalytic domain"/>
    <property type="match status" value="1"/>
</dbReference>
<evidence type="ECO:0000256" key="3">
    <source>
        <dbReference type="ARBA" id="ARBA00001936"/>
    </source>
</evidence>
<dbReference type="InterPro" id="IPR015802">
    <property type="entry name" value="Cu_amine_oxidase_N3"/>
</dbReference>
<evidence type="ECO:0000256" key="17">
    <source>
        <dbReference type="RuleBase" id="RU000672"/>
    </source>
</evidence>
<dbReference type="SUPFAM" id="SSF49998">
    <property type="entry name" value="Amine oxidase catalytic domain"/>
    <property type="match status" value="1"/>
</dbReference>
<feature type="active site" description="Schiff-base intermediate with substrate; via topaquinone" evidence="15">
    <location>
        <position position="517"/>
    </location>
</feature>
<comment type="caution">
    <text evidence="22">The sequence shown here is derived from an EMBL/GenBank/DDBJ whole genome shotgun (WGS) entry which is preliminary data.</text>
</comment>
<dbReference type="InterPro" id="IPR016182">
    <property type="entry name" value="Cu_amine_oxidase_N-reg"/>
</dbReference>
<evidence type="ECO:0000256" key="16">
    <source>
        <dbReference type="PIRSR" id="PIRSR600269-51"/>
    </source>
</evidence>
<dbReference type="InterPro" id="IPR000269">
    <property type="entry name" value="Cu_amine_oxidase"/>
</dbReference>
<keyword evidence="8" id="KW-0732">Signal</keyword>
<comment type="cofactor">
    <cofactor evidence="3">
        <name>Mn(2+)</name>
        <dbReference type="ChEBI" id="CHEBI:29035"/>
    </cofactor>
</comment>
<dbReference type="InterPro" id="IPR012854">
    <property type="entry name" value="Cu_amine_oxidase-like_N"/>
</dbReference>
<sequence length="780" mass="86541">MLNPTLFIQHADNNTTHSEGENVMTIKTGKKALALAIALLTSAGVNAPAFAHGGEAHMVPMQKTLADFGADVQWDDYAQMFTLIKDGAYVKVKPNATTAVVNGKTLKLEVPVIFKDKTAFISEGFINEVFQSGLDQTFAVEKKPHPLNSLSADEINKTVEIIKTAAEYKANIRFTEISLREPPKEQVWKFVIDGTSVSQPREADVIMLDGRHIIEATVDISAGKVNSWKPIEGAHGMVLLDDFASVQSIINGSKEFAEAVKKRGIKDPSKVVTTPLTVGYFDGKDGLKQDQRLLKVISYLDVGDGNYWAHPIENLVAVVDLEQKKIIKIEEGPTIPVPMTPRPYDGRDRAAPSHKPLEIIEPEGKNYTITGDTIRWQNWDFHLRLNSRVGPIISTVTYNDNGTKRKIMYEGSLGGMIVPYGDPDIGWYFKAYLDAGDYGMGTLTSPIARGKDAPGNAVLLDETIADYTGKPTTIPRAIAVFERYAGPEYKHQEMGQPNVSSERRELVVRWISTVGNYDYIFDWVFHQNGTIGIDAGATGIEAVKGVKAKTMHDASAKEDTRYGTLIDHNIVGTTHQHIYNFRLDLDIDGENNSLTAIDPVVKPNTSGGPRTSTMQIDEYAIKNEQDAAQKFDPGTVRLLSNPNKENRMGNPVSYQLIPYAGGTHPVATGAKFAPDEWIYHRLSFMDKQLWVTRYNPDERYSEGKYPNRSAHDTGLGAYTKDNQSLENSDNVVWLTTGTTHIARAEEWPIMPTEWVHALLKPWNFFNETPTLVQSADKDGK</sequence>
<proteinExistence type="inferred from homology"/>
<evidence type="ECO:0000256" key="11">
    <source>
        <dbReference type="ARBA" id="ARBA00023002"/>
    </source>
</evidence>
<dbReference type="PANTHER" id="PTHR10638:SF41">
    <property type="entry name" value="AMINE OXIDASE"/>
    <property type="match status" value="1"/>
</dbReference>
<dbReference type="STRING" id="566551.HMPREF0201_02307"/>
<feature type="domain" description="Copper amine oxidase-like N-terminal" evidence="21">
    <location>
        <begin position="54"/>
        <end position="131"/>
    </location>
</feature>
<evidence type="ECO:0000256" key="14">
    <source>
        <dbReference type="ARBA" id="ARBA00048032"/>
    </source>
</evidence>
<dbReference type="Pfam" id="PF02727">
    <property type="entry name" value="Cu_amine_oxidN2"/>
    <property type="match status" value="1"/>
</dbReference>
<dbReference type="PROSITE" id="PS01164">
    <property type="entry name" value="COPPER_AMINE_OXID_1"/>
    <property type="match status" value="1"/>
</dbReference>
<keyword evidence="10 15" id="KW-0801">TPQ</keyword>
<dbReference type="GO" id="GO:0005507">
    <property type="term" value="F:copper ion binding"/>
    <property type="evidence" value="ECO:0007669"/>
    <property type="project" value="InterPro"/>
</dbReference>
<evidence type="ECO:0000256" key="4">
    <source>
        <dbReference type="ARBA" id="ARBA00004418"/>
    </source>
</evidence>
<evidence type="ECO:0000259" key="18">
    <source>
        <dbReference type="Pfam" id="PF01179"/>
    </source>
</evidence>
<feature type="active site" description="Proton acceptor" evidence="15">
    <location>
        <position position="434"/>
    </location>
</feature>
<comment type="cofactor">
    <cofactor evidence="17">
        <name>Cu cation</name>
        <dbReference type="ChEBI" id="CHEBI:23378"/>
    </cofactor>
    <text evidence="17">Contains 1 topaquinone per subunit.</text>
</comment>
<evidence type="ECO:0000259" key="19">
    <source>
        <dbReference type="Pfam" id="PF02727"/>
    </source>
</evidence>
<evidence type="ECO:0000256" key="15">
    <source>
        <dbReference type="PIRSR" id="PIRSR600269-50"/>
    </source>
</evidence>
<keyword evidence="11 17" id="KW-0560">Oxidoreductase</keyword>
<comment type="catalytic activity">
    <reaction evidence="14">
        <text>a primary methyl amine + O2 + H2O = an aldehyde + H2O2 + NH4(+)</text>
        <dbReference type="Rhea" id="RHEA:16153"/>
        <dbReference type="ChEBI" id="CHEBI:15377"/>
        <dbReference type="ChEBI" id="CHEBI:15379"/>
        <dbReference type="ChEBI" id="CHEBI:16240"/>
        <dbReference type="ChEBI" id="CHEBI:17478"/>
        <dbReference type="ChEBI" id="CHEBI:28938"/>
        <dbReference type="ChEBI" id="CHEBI:228804"/>
        <dbReference type="EC" id="1.4.3.21"/>
    </reaction>
</comment>
<dbReference type="PROSITE" id="PS01165">
    <property type="entry name" value="COPPER_AMINE_OXID_2"/>
    <property type="match status" value="1"/>
</dbReference>
<evidence type="ECO:0000256" key="9">
    <source>
        <dbReference type="ARBA" id="ARBA00022764"/>
    </source>
</evidence>
<evidence type="ECO:0000256" key="8">
    <source>
        <dbReference type="ARBA" id="ARBA00022729"/>
    </source>
</evidence>
<keyword evidence="13" id="KW-0464">Manganese</keyword>
<comment type="subunit">
    <text evidence="6">Homodimer.</text>
</comment>
<dbReference type="InterPro" id="IPR036460">
    <property type="entry name" value="Cu_amine_oxidase_C_sf"/>
</dbReference>
<comment type="cofactor">
    <cofactor evidence="2">
        <name>Cu cation</name>
        <dbReference type="ChEBI" id="CHEBI:23378"/>
    </cofactor>
</comment>
<evidence type="ECO:0000256" key="2">
    <source>
        <dbReference type="ARBA" id="ARBA00001935"/>
    </source>
</evidence>
<dbReference type="InterPro" id="IPR036582">
    <property type="entry name" value="Mao_N_sf"/>
</dbReference>
<evidence type="ECO:0000256" key="10">
    <source>
        <dbReference type="ARBA" id="ARBA00022772"/>
    </source>
</evidence>
<dbReference type="HOGENOM" id="CLU_011500_5_0_6"/>
<evidence type="ECO:0000256" key="5">
    <source>
        <dbReference type="ARBA" id="ARBA00007983"/>
    </source>
</evidence>
<keyword evidence="9" id="KW-0574">Periplasm</keyword>
<dbReference type="AlphaFoldDB" id="S3IVE9"/>
<dbReference type="InterPro" id="IPR015798">
    <property type="entry name" value="Cu_amine_oxidase_C"/>
</dbReference>
<feature type="modified residue" description="2',4',5'-topaquinone" evidence="16">
    <location>
        <position position="517"/>
    </location>
</feature>
<dbReference type="InterPro" id="IPR015800">
    <property type="entry name" value="Cu_amine_oxidase_N2"/>
</dbReference>
<feature type="domain" description="Copper amine oxidase N3-terminal" evidence="20">
    <location>
        <begin position="237"/>
        <end position="337"/>
    </location>
</feature>
<evidence type="ECO:0000259" key="21">
    <source>
        <dbReference type="Pfam" id="PF07833"/>
    </source>
</evidence>
<comment type="subcellular location">
    <subcellularLocation>
        <location evidence="4">Periplasm</location>
    </subcellularLocation>
</comment>